<dbReference type="AlphaFoldDB" id="A0A518BV36"/>
<name>A0A518BV36_9BACT</name>
<reference evidence="8 9" key="1">
    <citation type="submission" date="2019-02" db="EMBL/GenBank/DDBJ databases">
        <title>Deep-cultivation of Planctomycetes and their phenomic and genomic characterization uncovers novel biology.</title>
        <authorList>
            <person name="Wiegand S."/>
            <person name="Jogler M."/>
            <person name="Boedeker C."/>
            <person name="Pinto D."/>
            <person name="Vollmers J."/>
            <person name="Rivas-Marin E."/>
            <person name="Kohn T."/>
            <person name="Peeters S.H."/>
            <person name="Heuer A."/>
            <person name="Rast P."/>
            <person name="Oberbeckmann S."/>
            <person name="Bunk B."/>
            <person name="Jeske O."/>
            <person name="Meyerdierks A."/>
            <person name="Storesund J.E."/>
            <person name="Kallscheuer N."/>
            <person name="Luecker S."/>
            <person name="Lage O.M."/>
            <person name="Pohl T."/>
            <person name="Merkel B.J."/>
            <person name="Hornburger P."/>
            <person name="Mueller R.-W."/>
            <person name="Bruemmer F."/>
            <person name="Labrenz M."/>
            <person name="Spormann A.M."/>
            <person name="Op den Camp H."/>
            <person name="Overmann J."/>
            <person name="Amann R."/>
            <person name="Jetten M.S.M."/>
            <person name="Mascher T."/>
            <person name="Medema M.H."/>
            <person name="Devos D.P."/>
            <person name="Kaster A.-K."/>
            <person name="Ovreas L."/>
            <person name="Rohde M."/>
            <person name="Galperin M.Y."/>
            <person name="Jogler C."/>
        </authorList>
    </citation>
    <scope>NUCLEOTIDE SEQUENCE [LARGE SCALE GENOMIC DNA]</scope>
    <source>
        <strain evidence="8 9">Pan265</strain>
    </source>
</reference>
<dbReference type="EMBL" id="CP036280">
    <property type="protein sequence ID" value="QDU70829.1"/>
    <property type="molecule type" value="Genomic_DNA"/>
</dbReference>
<keyword evidence="6" id="KW-0067">ATP-binding</keyword>
<keyword evidence="9" id="KW-1185">Reference proteome</keyword>
<evidence type="ECO:0000256" key="5">
    <source>
        <dbReference type="ARBA" id="ARBA00022801"/>
    </source>
</evidence>
<keyword evidence="1" id="KW-0963">Cytoplasm</keyword>
<dbReference type="GO" id="GO:0016787">
    <property type="term" value="F:hydrolase activity"/>
    <property type="evidence" value="ECO:0007669"/>
    <property type="project" value="UniProtKB-KW"/>
</dbReference>
<dbReference type="InterPro" id="IPR029062">
    <property type="entry name" value="Class_I_gatase-like"/>
</dbReference>
<dbReference type="GO" id="GO:0005524">
    <property type="term" value="F:ATP binding"/>
    <property type="evidence" value="ECO:0007669"/>
    <property type="project" value="UniProtKB-KW"/>
</dbReference>
<dbReference type="Gene3D" id="3.40.50.880">
    <property type="match status" value="1"/>
</dbReference>
<proteinExistence type="predicted"/>
<sequence>MTHQNRPDALIFRAPGTNCDRELAHAFERAGASPRLVHLDALISDPDALDRADLIGFPGGFSYGDDIAAGRVFADRLRRYLHQPLVNAIHRGVPIIGICNGFQVLVKAGLLPDPDADGQSVTLSHNTSGRFVDRWVGIEPVANTRCVWTQDLAQPYDLPIAHGEGRLALSDNTLQYLEANGQVALRYAEDVNGSAGRVAGLCDPTGLVLGLMPHPERCCDPLQHPQWSRLGEAHQSATPPGLTMITNAVRHAGMANV</sequence>
<keyword evidence="4" id="KW-0658">Purine biosynthesis</keyword>
<keyword evidence="3" id="KW-0547">Nucleotide-binding</keyword>
<dbReference type="PROSITE" id="PS51273">
    <property type="entry name" value="GATASE_TYPE_1"/>
    <property type="match status" value="1"/>
</dbReference>
<protein>
    <submittedName>
        <fullName evidence="8">Phosphoribosylformylglycinamidine synthase</fullName>
        <ecNumber evidence="8">6.3.5.3</ecNumber>
    </submittedName>
</protein>
<evidence type="ECO:0000256" key="1">
    <source>
        <dbReference type="ARBA" id="ARBA00022490"/>
    </source>
</evidence>
<dbReference type="InterPro" id="IPR010075">
    <property type="entry name" value="PRibForGlyAmidine_synth_PurQ"/>
</dbReference>
<dbReference type="PANTHER" id="PTHR10099:SF1">
    <property type="entry name" value="PHOSPHORIBOSYLFORMYLGLYCINAMIDINE SYNTHASE"/>
    <property type="match status" value="1"/>
</dbReference>
<evidence type="ECO:0000313" key="8">
    <source>
        <dbReference type="EMBL" id="QDU70829.1"/>
    </source>
</evidence>
<keyword evidence="2 8" id="KW-0436">Ligase</keyword>
<dbReference type="PANTHER" id="PTHR10099">
    <property type="entry name" value="PHOSPHORIBOSYLFORMYLGLYCINAMIDINE SYNTHASE"/>
    <property type="match status" value="1"/>
</dbReference>
<evidence type="ECO:0000256" key="4">
    <source>
        <dbReference type="ARBA" id="ARBA00022755"/>
    </source>
</evidence>
<evidence type="ECO:0000256" key="3">
    <source>
        <dbReference type="ARBA" id="ARBA00022741"/>
    </source>
</evidence>
<dbReference type="Pfam" id="PF13507">
    <property type="entry name" value="GATase_5"/>
    <property type="match status" value="1"/>
</dbReference>
<dbReference type="PIRSF" id="PIRSF001586">
    <property type="entry name" value="FGAM_synth_I"/>
    <property type="match status" value="1"/>
</dbReference>
<dbReference type="EC" id="6.3.5.3" evidence="8"/>
<gene>
    <name evidence="8" type="primary">purQ</name>
    <name evidence="8" type="ORF">Pan265_06660</name>
</gene>
<keyword evidence="7" id="KW-0315">Glutamine amidotransferase</keyword>
<dbReference type="SUPFAM" id="SSF52317">
    <property type="entry name" value="Class I glutamine amidotransferase-like"/>
    <property type="match status" value="1"/>
</dbReference>
<dbReference type="KEGG" id="mcad:Pan265_06660"/>
<evidence type="ECO:0000256" key="6">
    <source>
        <dbReference type="ARBA" id="ARBA00022840"/>
    </source>
</evidence>
<dbReference type="RefSeq" id="WP_145444971.1">
    <property type="nucleotide sequence ID" value="NZ_CP036280.1"/>
</dbReference>
<dbReference type="Proteomes" id="UP000320386">
    <property type="component" value="Chromosome"/>
</dbReference>
<dbReference type="GO" id="GO:0006189">
    <property type="term" value="P:'de novo' IMP biosynthetic process"/>
    <property type="evidence" value="ECO:0007669"/>
    <property type="project" value="InterPro"/>
</dbReference>
<evidence type="ECO:0000256" key="7">
    <source>
        <dbReference type="ARBA" id="ARBA00022962"/>
    </source>
</evidence>
<organism evidence="8 9">
    <name type="scientific">Mucisphaera calidilacus</name>
    <dbReference type="NCBI Taxonomy" id="2527982"/>
    <lineage>
        <taxon>Bacteria</taxon>
        <taxon>Pseudomonadati</taxon>
        <taxon>Planctomycetota</taxon>
        <taxon>Phycisphaerae</taxon>
        <taxon>Phycisphaerales</taxon>
        <taxon>Phycisphaeraceae</taxon>
        <taxon>Mucisphaera</taxon>
    </lineage>
</organism>
<evidence type="ECO:0000256" key="2">
    <source>
        <dbReference type="ARBA" id="ARBA00022598"/>
    </source>
</evidence>
<dbReference type="GO" id="GO:0004642">
    <property type="term" value="F:phosphoribosylformylglycinamidine synthase activity"/>
    <property type="evidence" value="ECO:0007669"/>
    <property type="project" value="UniProtKB-EC"/>
</dbReference>
<accession>A0A518BV36</accession>
<dbReference type="GO" id="GO:0005737">
    <property type="term" value="C:cytoplasm"/>
    <property type="evidence" value="ECO:0007669"/>
    <property type="project" value="TreeGrafter"/>
</dbReference>
<evidence type="ECO:0000313" key="9">
    <source>
        <dbReference type="Proteomes" id="UP000320386"/>
    </source>
</evidence>
<dbReference type="SMART" id="SM01211">
    <property type="entry name" value="GATase_5"/>
    <property type="match status" value="1"/>
</dbReference>
<keyword evidence="5" id="KW-0378">Hydrolase</keyword>
<dbReference type="OrthoDB" id="9804441at2"/>